<comment type="function">
    <text evidence="14 19">Joins adenosylcobinamide-GDP and alpha-ribazole to generate adenosylcobalamin (Ado-cobalamin). Also synthesizes adenosylcobalamin 5'-phosphate from adenosylcobinamide-GDP and alpha-ribazole 5'-phosphate.</text>
</comment>
<feature type="transmembrane region" description="Helical" evidence="19">
    <location>
        <begin position="59"/>
        <end position="78"/>
    </location>
</feature>
<reference evidence="21" key="1">
    <citation type="journal article" date="2019" name="Int. J. Syst. Evol. Microbiol.">
        <title>The Global Catalogue of Microorganisms (GCM) 10K type strain sequencing project: providing services to taxonomists for standard genome sequencing and annotation.</title>
        <authorList>
            <consortium name="The Broad Institute Genomics Platform"/>
            <consortium name="The Broad Institute Genome Sequencing Center for Infectious Disease"/>
            <person name="Wu L."/>
            <person name="Ma J."/>
        </authorList>
    </citation>
    <scope>NUCLEOTIDE SEQUENCE [LARGE SCALE GENOMIC DNA]</scope>
    <source>
        <strain evidence="21">CECT 8570</strain>
    </source>
</reference>
<feature type="transmembrane region" description="Helical" evidence="19">
    <location>
        <begin position="135"/>
        <end position="155"/>
    </location>
</feature>
<dbReference type="PANTHER" id="PTHR34148">
    <property type="entry name" value="ADENOSYLCOBINAMIDE-GDP RIBAZOLETRANSFERASE"/>
    <property type="match status" value="1"/>
</dbReference>
<evidence type="ECO:0000256" key="7">
    <source>
        <dbReference type="ARBA" id="ARBA00022475"/>
    </source>
</evidence>
<evidence type="ECO:0000256" key="2">
    <source>
        <dbReference type="ARBA" id="ARBA00004651"/>
    </source>
</evidence>
<evidence type="ECO:0000256" key="3">
    <source>
        <dbReference type="ARBA" id="ARBA00004663"/>
    </source>
</evidence>
<keyword evidence="11 19" id="KW-0460">Magnesium</keyword>
<sequence length="250" mass="26731">MTTSFWLALMFLTRIPAPKLRVVTDRDHGRALAFFPLIGLILGLLLAAMWFLLPASMPLLSAALLLLVWVFITGGLHIDGLADSADAWLGGLGDKARTLEIMKDPRAGSAAIMAVVCVLLVKFAALASFAGSDGMLAVMIAPVIGRCVPALLFLTTPYARTIGLASPMLHNAEPRLCLGVVAALLMLVSAALFSLLAWYVIVFWLLLAALLWALRSLMLARIEGVTGDTVGASVEIIEMSALVLMLLFMQ</sequence>
<keyword evidence="12 19" id="KW-1133">Transmembrane helix</keyword>
<evidence type="ECO:0000256" key="19">
    <source>
        <dbReference type="HAMAP-Rule" id="MF_00719"/>
    </source>
</evidence>
<protein>
    <recommendedName>
        <fullName evidence="6 19">Adenosylcobinamide-GDP ribazoletransferase</fullName>
        <ecNumber evidence="5 19">2.7.8.26</ecNumber>
    </recommendedName>
    <alternativeName>
        <fullName evidence="16 19">Cobalamin synthase</fullName>
    </alternativeName>
    <alternativeName>
        <fullName evidence="15 19">Cobalamin-5'-phosphate synthase</fullName>
    </alternativeName>
</protein>
<dbReference type="RefSeq" id="WP_290260532.1">
    <property type="nucleotide sequence ID" value="NZ_JAUFQG010000004.1"/>
</dbReference>
<gene>
    <name evidence="19 20" type="primary">cobS</name>
    <name evidence="20" type="ORF">ACFOX3_08940</name>
</gene>
<name>A0ABV8V6J4_9GAMM</name>
<accession>A0ABV8V6J4</accession>
<dbReference type="InterPro" id="IPR003805">
    <property type="entry name" value="CobS"/>
</dbReference>
<dbReference type="HAMAP" id="MF_00719">
    <property type="entry name" value="CobS"/>
    <property type="match status" value="1"/>
</dbReference>
<keyword evidence="9 19" id="KW-0808">Transferase</keyword>
<proteinExistence type="inferred from homology"/>
<feature type="transmembrane region" description="Helical" evidence="19">
    <location>
        <begin position="107"/>
        <end position="129"/>
    </location>
</feature>
<evidence type="ECO:0000256" key="6">
    <source>
        <dbReference type="ARBA" id="ARBA00015850"/>
    </source>
</evidence>
<dbReference type="Proteomes" id="UP001595840">
    <property type="component" value="Unassembled WGS sequence"/>
</dbReference>
<evidence type="ECO:0000256" key="9">
    <source>
        <dbReference type="ARBA" id="ARBA00022679"/>
    </source>
</evidence>
<keyword evidence="13 19" id="KW-0472">Membrane</keyword>
<keyword evidence="10 19" id="KW-0812">Transmembrane</keyword>
<evidence type="ECO:0000256" key="12">
    <source>
        <dbReference type="ARBA" id="ARBA00022989"/>
    </source>
</evidence>
<evidence type="ECO:0000313" key="20">
    <source>
        <dbReference type="EMBL" id="MFC4362427.1"/>
    </source>
</evidence>
<comment type="pathway">
    <text evidence="3 19">Cofactor biosynthesis; adenosylcobalamin biosynthesis; adenosylcobalamin from cob(II)yrinate a,c-diamide: step 7/7.</text>
</comment>
<feature type="transmembrane region" description="Helical" evidence="19">
    <location>
        <begin position="230"/>
        <end position="249"/>
    </location>
</feature>
<evidence type="ECO:0000256" key="5">
    <source>
        <dbReference type="ARBA" id="ARBA00013200"/>
    </source>
</evidence>
<feature type="transmembrane region" description="Helical" evidence="19">
    <location>
        <begin position="31"/>
        <end position="53"/>
    </location>
</feature>
<dbReference type="EC" id="2.7.8.26" evidence="5 19"/>
<evidence type="ECO:0000256" key="8">
    <source>
        <dbReference type="ARBA" id="ARBA00022573"/>
    </source>
</evidence>
<evidence type="ECO:0000256" key="15">
    <source>
        <dbReference type="ARBA" id="ARBA00032605"/>
    </source>
</evidence>
<dbReference type="NCBIfam" id="TIGR00317">
    <property type="entry name" value="cobS"/>
    <property type="match status" value="1"/>
</dbReference>
<evidence type="ECO:0000256" key="16">
    <source>
        <dbReference type="ARBA" id="ARBA00032853"/>
    </source>
</evidence>
<comment type="catalytic activity">
    <reaction evidence="18 19">
        <text>alpha-ribazole 5'-phosphate + adenosylcob(III)inamide-GDP = adenosylcob(III)alamin 5'-phosphate + GMP + H(+)</text>
        <dbReference type="Rhea" id="RHEA:23560"/>
        <dbReference type="ChEBI" id="CHEBI:15378"/>
        <dbReference type="ChEBI" id="CHEBI:57918"/>
        <dbReference type="ChEBI" id="CHEBI:58115"/>
        <dbReference type="ChEBI" id="CHEBI:60487"/>
        <dbReference type="ChEBI" id="CHEBI:60493"/>
        <dbReference type="EC" id="2.7.8.26"/>
    </reaction>
</comment>
<evidence type="ECO:0000256" key="11">
    <source>
        <dbReference type="ARBA" id="ARBA00022842"/>
    </source>
</evidence>
<dbReference type="PANTHER" id="PTHR34148:SF1">
    <property type="entry name" value="ADENOSYLCOBINAMIDE-GDP RIBAZOLETRANSFERASE"/>
    <property type="match status" value="1"/>
</dbReference>
<evidence type="ECO:0000256" key="4">
    <source>
        <dbReference type="ARBA" id="ARBA00010561"/>
    </source>
</evidence>
<evidence type="ECO:0000256" key="17">
    <source>
        <dbReference type="ARBA" id="ARBA00048623"/>
    </source>
</evidence>
<dbReference type="EMBL" id="JBHSCX010000006">
    <property type="protein sequence ID" value="MFC4362427.1"/>
    <property type="molecule type" value="Genomic_DNA"/>
</dbReference>
<feature type="transmembrane region" description="Helical" evidence="19">
    <location>
        <begin position="201"/>
        <end position="218"/>
    </location>
</feature>
<dbReference type="Pfam" id="PF02654">
    <property type="entry name" value="CobS"/>
    <property type="match status" value="1"/>
</dbReference>
<feature type="transmembrane region" description="Helical" evidence="19">
    <location>
        <begin position="176"/>
        <end position="195"/>
    </location>
</feature>
<evidence type="ECO:0000256" key="18">
    <source>
        <dbReference type="ARBA" id="ARBA00049504"/>
    </source>
</evidence>
<evidence type="ECO:0000256" key="13">
    <source>
        <dbReference type="ARBA" id="ARBA00023136"/>
    </source>
</evidence>
<organism evidence="20 21">
    <name type="scientific">Simiduia curdlanivorans</name>
    <dbReference type="NCBI Taxonomy" id="1492769"/>
    <lineage>
        <taxon>Bacteria</taxon>
        <taxon>Pseudomonadati</taxon>
        <taxon>Pseudomonadota</taxon>
        <taxon>Gammaproteobacteria</taxon>
        <taxon>Cellvibrionales</taxon>
        <taxon>Cellvibrionaceae</taxon>
        <taxon>Simiduia</taxon>
    </lineage>
</organism>
<comment type="caution">
    <text evidence="20">The sequence shown here is derived from an EMBL/GenBank/DDBJ whole genome shotgun (WGS) entry which is preliminary data.</text>
</comment>
<keyword evidence="8 19" id="KW-0169">Cobalamin biosynthesis</keyword>
<comment type="catalytic activity">
    <reaction evidence="17 19">
        <text>alpha-ribazole + adenosylcob(III)inamide-GDP = adenosylcob(III)alamin + GMP + H(+)</text>
        <dbReference type="Rhea" id="RHEA:16049"/>
        <dbReference type="ChEBI" id="CHEBI:10329"/>
        <dbReference type="ChEBI" id="CHEBI:15378"/>
        <dbReference type="ChEBI" id="CHEBI:18408"/>
        <dbReference type="ChEBI" id="CHEBI:58115"/>
        <dbReference type="ChEBI" id="CHEBI:60487"/>
        <dbReference type="EC" id="2.7.8.26"/>
    </reaction>
</comment>
<comment type="similarity">
    <text evidence="4 19">Belongs to the CobS family.</text>
</comment>
<keyword evidence="7 19" id="KW-1003">Cell membrane</keyword>
<evidence type="ECO:0000256" key="10">
    <source>
        <dbReference type="ARBA" id="ARBA00022692"/>
    </source>
</evidence>
<evidence type="ECO:0000256" key="14">
    <source>
        <dbReference type="ARBA" id="ARBA00025228"/>
    </source>
</evidence>
<keyword evidence="21" id="KW-1185">Reference proteome</keyword>
<evidence type="ECO:0000313" key="21">
    <source>
        <dbReference type="Proteomes" id="UP001595840"/>
    </source>
</evidence>
<evidence type="ECO:0000256" key="1">
    <source>
        <dbReference type="ARBA" id="ARBA00001946"/>
    </source>
</evidence>
<dbReference type="GO" id="GO:0051073">
    <property type="term" value="F:adenosylcobinamide-GDP ribazoletransferase activity"/>
    <property type="evidence" value="ECO:0007669"/>
    <property type="project" value="UniProtKB-EC"/>
</dbReference>
<comment type="subcellular location">
    <subcellularLocation>
        <location evidence="2 19">Cell membrane</location>
        <topology evidence="2 19">Multi-pass membrane protein</topology>
    </subcellularLocation>
</comment>
<comment type="cofactor">
    <cofactor evidence="1 19">
        <name>Mg(2+)</name>
        <dbReference type="ChEBI" id="CHEBI:18420"/>
    </cofactor>
</comment>